<proteinExistence type="predicted"/>
<reference evidence="5" key="1">
    <citation type="submission" date="2017-10" db="EMBL/GenBank/DDBJ databases">
        <title>Rapid genome shrinkage in a self-fertile nematode reveals novel sperm competition proteins.</title>
        <authorList>
            <person name="Yin D."/>
            <person name="Schwarz E.M."/>
            <person name="Thomas C.G."/>
            <person name="Felde R.L."/>
            <person name="Korf I.F."/>
            <person name="Cutter A.D."/>
            <person name="Schartner C.M."/>
            <person name="Ralston E.J."/>
            <person name="Meyer B.J."/>
            <person name="Haag E.S."/>
        </authorList>
    </citation>
    <scope>NUCLEOTIDE SEQUENCE [LARGE SCALE GENOMIC DNA]</scope>
    <source>
        <strain evidence="5">JU1422</strain>
    </source>
</reference>
<dbReference type="PANTHER" id="PTHR42776:SF3">
    <property type="entry name" value="DIPEPTIDYL PEPTIDASE FOUR (IV) FAMILY"/>
    <property type="match status" value="1"/>
</dbReference>
<comment type="caution">
    <text evidence="4">The sequence shown here is derived from an EMBL/GenBank/DDBJ whole genome shotgun (WGS) entry which is preliminary data.</text>
</comment>
<sequence length="638" mass="73762">MPKEKRMSITHHLDQCRVQKGRIVSPSGYEPQEVSLVMATQDPPNVRQNHMTRGLLTKRRRQWMELTQEHHKDWKQQSYFVSDDSELCGFVSESIGMGHEKDVIQIESMLRHEAVMILVLDGNHLHGPVILQNPHSHFRFSPANNRKFLYFAQPNEQQKRTKCGKERHFVIGIYDFETQKTAVITDESVCTRQINSVLWTPDSKGIIFHSDGALYWYRFGELYVNKIFAKMQMPIGMAFSPDHKKLAVFLPYRPSISFSIVLFMWPFVRAAVTFQHEVISLGDYRIWCVPERPWANDSKSIIFNANHQTEMVNFSICTETLKVRKFQFPRPALILDVQNDEMLFETVSANSFSRLWISDMASVETSDPKETFQARLVTSQRPDLDEIYNFEVKTVHFDGGYSGILYMCPESHMPGQKLPLVVVPHAGWDHNMTIVSVEPILCTMVNAGMCVLVVNYRQPIPPGADLHYMKHQNTRQQAKDVHEAVKHVLREHPRLDEDYVVLFGQQYGTYVCATILYDEPEFYACVAFLNPIIELLVQNGQISVFPRPFEIPLFCLMRDRNTYGVGCCELLVGAEADYVEEYEADDPEYHDIIVRLIRFLKDPEWSELKDRPPTPAATTAARNAMKEEEEPDEDDNDQ</sequence>
<feature type="compositionally biased region" description="Acidic residues" evidence="2">
    <location>
        <begin position="627"/>
        <end position="638"/>
    </location>
</feature>
<evidence type="ECO:0000256" key="1">
    <source>
        <dbReference type="ARBA" id="ARBA00022801"/>
    </source>
</evidence>
<keyword evidence="1" id="KW-0378">Hydrolase</keyword>
<organism evidence="4 5">
    <name type="scientific">Caenorhabditis nigoni</name>
    <dbReference type="NCBI Taxonomy" id="1611254"/>
    <lineage>
        <taxon>Eukaryota</taxon>
        <taxon>Metazoa</taxon>
        <taxon>Ecdysozoa</taxon>
        <taxon>Nematoda</taxon>
        <taxon>Chromadorea</taxon>
        <taxon>Rhabditida</taxon>
        <taxon>Rhabditina</taxon>
        <taxon>Rhabditomorpha</taxon>
        <taxon>Rhabditoidea</taxon>
        <taxon>Rhabditidae</taxon>
        <taxon>Peloderinae</taxon>
        <taxon>Caenorhabditis</taxon>
    </lineage>
</organism>
<dbReference type="SUPFAM" id="SSF82171">
    <property type="entry name" value="DPP6 N-terminal domain-like"/>
    <property type="match status" value="1"/>
</dbReference>
<dbReference type="Gene3D" id="3.40.50.1820">
    <property type="entry name" value="alpha/beta hydrolase"/>
    <property type="match status" value="1"/>
</dbReference>
<dbReference type="EMBL" id="PDUG01000004">
    <property type="protein sequence ID" value="PIC32505.1"/>
    <property type="molecule type" value="Genomic_DNA"/>
</dbReference>
<dbReference type="Proteomes" id="UP000230233">
    <property type="component" value="Chromosome IV"/>
</dbReference>
<dbReference type="SUPFAM" id="SSF53474">
    <property type="entry name" value="alpha/beta-Hydrolases"/>
    <property type="match status" value="1"/>
</dbReference>
<dbReference type="InterPro" id="IPR029058">
    <property type="entry name" value="AB_hydrolase_fold"/>
</dbReference>
<feature type="domain" description="Peptidase S9 prolyl oligopeptidase catalytic" evidence="3">
    <location>
        <begin position="443"/>
        <end position="537"/>
    </location>
</feature>
<dbReference type="AlphaFoldDB" id="A0A2G5TYY2"/>
<gene>
    <name evidence="4" type="primary">Cni-dpf-7</name>
    <name evidence="4" type="synonym">Cnig_chr_IV.g12815</name>
    <name evidence="4" type="ORF">B9Z55_012815</name>
</gene>
<dbReference type="GO" id="GO:0006508">
    <property type="term" value="P:proteolysis"/>
    <property type="evidence" value="ECO:0007669"/>
    <property type="project" value="InterPro"/>
</dbReference>
<keyword evidence="5" id="KW-1185">Reference proteome</keyword>
<evidence type="ECO:0000256" key="2">
    <source>
        <dbReference type="SAM" id="MobiDB-lite"/>
    </source>
</evidence>
<dbReference type="GO" id="GO:0004252">
    <property type="term" value="F:serine-type endopeptidase activity"/>
    <property type="evidence" value="ECO:0007669"/>
    <property type="project" value="TreeGrafter"/>
</dbReference>
<dbReference type="InterPro" id="IPR001375">
    <property type="entry name" value="Peptidase_S9_cat"/>
</dbReference>
<feature type="region of interest" description="Disordered" evidence="2">
    <location>
        <begin position="606"/>
        <end position="638"/>
    </location>
</feature>
<evidence type="ECO:0000259" key="3">
    <source>
        <dbReference type="Pfam" id="PF00326"/>
    </source>
</evidence>
<protein>
    <recommendedName>
        <fullName evidence="3">Peptidase S9 prolyl oligopeptidase catalytic domain-containing protein</fullName>
    </recommendedName>
</protein>
<dbReference type="PANTHER" id="PTHR42776">
    <property type="entry name" value="SERINE PEPTIDASE S9 FAMILY MEMBER"/>
    <property type="match status" value="1"/>
</dbReference>
<evidence type="ECO:0000313" key="4">
    <source>
        <dbReference type="EMBL" id="PIC32505.1"/>
    </source>
</evidence>
<name>A0A2G5TYY2_9PELO</name>
<dbReference type="OrthoDB" id="5868991at2759"/>
<accession>A0A2G5TYY2</accession>
<dbReference type="Pfam" id="PF00326">
    <property type="entry name" value="Peptidase_S9"/>
    <property type="match status" value="1"/>
</dbReference>
<dbReference type="STRING" id="1611254.A0A2G5TYY2"/>
<evidence type="ECO:0000313" key="5">
    <source>
        <dbReference type="Proteomes" id="UP000230233"/>
    </source>
</evidence>